<organism evidence="1 2">
    <name type="scientific">Rhodoblastus sphagnicola</name>
    <dbReference type="NCBI Taxonomy" id="333368"/>
    <lineage>
        <taxon>Bacteria</taxon>
        <taxon>Pseudomonadati</taxon>
        <taxon>Pseudomonadota</taxon>
        <taxon>Alphaproteobacteria</taxon>
        <taxon>Hyphomicrobiales</taxon>
        <taxon>Rhodoblastaceae</taxon>
        <taxon>Rhodoblastus</taxon>
    </lineage>
</organism>
<keyword evidence="2" id="KW-1185">Reference proteome</keyword>
<dbReference type="Proteomes" id="UP000239089">
    <property type="component" value="Unassembled WGS sequence"/>
</dbReference>
<dbReference type="EMBL" id="NHSJ01000138">
    <property type="protein sequence ID" value="PPQ25969.1"/>
    <property type="molecule type" value="Genomic_DNA"/>
</dbReference>
<gene>
    <name evidence="1" type="ORF">CCR94_23345</name>
</gene>
<sequence>MRRISVLILAIAAAGLGASSAFAQSHEIEVKKHRSFLDSGNVVPVGTENRYVVDSARLNYGAPGGAARRDDLHQGLLPSPGEPVGESPR</sequence>
<reference evidence="1 2" key="1">
    <citation type="journal article" date="2018" name="Arch. Microbiol.">
        <title>New insights into the metabolic potential of the phototrophic purple bacterium Rhodopila globiformis DSM 161(T) from its draft genome sequence and evidence for a vanadium-dependent nitrogenase.</title>
        <authorList>
            <person name="Imhoff J.F."/>
            <person name="Rahn T."/>
            <person name="Kunzel S."/>
            <person name="Neulinger S.C."/>
        </authorList>
    </citation>
    <scope>NUCLEOTIDE SEQUENCE [LARGE SCALE GENOMIC DNA]</scope>
    <source>
        <strain evidence="1 2">DSM 16996</strain>
    </source>
</reference>
<protein>
    <submittedName>
        <fullName evidence="1">Uncharacterized protein</fullName>
    </submittedName>
</protein>
<evidence type="ECO:0000313" key="2">
    <source>
        <dbReference type="Proteomes" id="UP000239089"/>
    </source>
</evidence>
<accession>A0A2S6MUD7</accession>
<proteinExistence type="predicted"/>
<name>A0A2S6MUD7_9HYPH</name>
<evidence type="ECO:0000313" key="1">
    <source>
        <dbReference type="EMBL" id="PPQ25969.1"/>
    </source>
</evidence>
<dbReference type="OrthoDB" id="8019541at2"/>
<dbReference type="AlphaFoldDB" id="A0A2S6MUD7"/>
<comment type="caution">
    <text evidence="1">The sequence shown here is derived from an EMBL/GenBank/DDBJ whole genome shotgun (WGS) entry which is preliminary data.</text>
</comment>
<dbReference type="RefSeq" id="WP_104510686.1">
    <property type="nucleotide sequence ID" value="NZ_JACIGC010000002.1"/>
</dbReference>